<evidence type="ECO:0000259" key="12">
    <source>
        <dbReference type="Pfam" id="PF10258"/>
    </source>
</evidence>
<feature type="domain" description="Phosphorylated adapter RNA export protein RNA-binding" evidence="12">
    <location>
        <begin position="193"/>
        <end position="275"/>
    </location>
</feature>
<dbReference type="FunCoup" id="A0A2J7QK83">
    <property type="interactions" value="1217"/>
</dbReference>
<dbReference type="GO" id="GO:0015031">
    <property type="term" value="P:protein transport"/>
    <property type="evidence" value="ECO:0007669"/>
    <property type="project" value="UniProtKB-KW"/>
</dbReference>
<dbReference type="Gene3D" id="1.10.10.1440">
    <property type="entry name" value="PHAX RNA-binding domain"/>
    <property type="match status" value="1"/>
</dbReference>
<keyword evidence="5" id="KW-0813">Transport</keyword>
<reference evidence="13 14" key="1">
    <citation type="submission" date="2017-12" db="EMBL/GenBank/DDBJ databases">
        <title>Hemimetabolous genomes reveal molecular basis of termite eusociality.</title>
        <authorList>
            <person name="Harrison M.C."/>
            <person name="Jongepier E."/>
            <person name="Robertson H.M."/>
            <person name="Arning N."/>
            <person name="Bitard-Feildel T."/>
            <person name="Chao H."/>
            <person name="Childers C.P."/>
            <person name="Dinh H."/>
            <person name="Doddapaneni H."/>
            <person name="Dugan S."/>
            <person name="Gowin J."/>
            <person name="Greiner C."/>
            <person name="Han Y."/>
            <person name="Hu H."/>
            <person name="Hughes D.S.T."/>
            <person name="Huylmans A.-K."/>
            <person name="Kemena C."/>
            <person name="Kremer L.P.M."/>
            <person name="Lee S.L."/>
            <person name="Lopez-Ezquerra A."/>
            <person name="Mallet L."/>
            <person name="Monroy-Kuhn J.M."/>
            <person name="Moser A."/>
            <person name="Murali S.C."/>
            <person name="Muzny D.M."/>
            <person name="Otani S."/>
            <person name="Piulachs M.-D."/>
            <person name="Poelchau M."/>
            <person name="Qu J."/>
            <person name="Schaub F."/>
            <person name="Wada-Katsumata A."/>
            <person name="Worley K.C."/>
            <person name="Xie Q."/>
            <person name="Ylla G."/>
            <person name="Poulsen M."/>
            <person name="Gibbs R.A."/>
            <person name="Schal C."/>
            <person name="Richards S."/>
            <person name="Belles X."/>
            <person name="Korb J."/>
            <person name="Bornberg-Bauer E."/>
        </authorList>
    </citation>
    <scope>NUCLEOTIDE SEQUENCE [LARGE SCALE GENOMIC DNA]</scope>
    <source>
        <tissue evidence="13">Whole body</tissue>
    </source>
</reference>
<dbReference type="PANTHER" id="PTHR13135">
    <property type="entry name" value="CYTOSOLIC RESINIFERATOXIN BINDING PROTEIN RBP-26"/>
    <property type="match status" value="1"/>
</dbReference>
<organism evidence="13 14">
    <name type="scientific">Cryptotermes secundus</name>
    <dbReference type="NCBI Taxonomy" id="105785"/>
    <lineage>
        <taxon>Eukaryota</taxon>
        <taxon>Metazoa</taxon>
        <taxon>Ecdysozoa</taxon>
        <taxon>Arthropoda</taxon>
        <taxon>Hexapoda</taxon>
        <taxon>Insecta</taxon>
        <taxon>Pterygota</taxon>
        <taxon>Neoptera</taxon>
        <taxon>Polyneoptera</taxon>
        <taxon>Dictyoptera</taxon>
        <taxon>Blattodea</taxon>
        <taxon>Blattoidea</taxon>
        <taxon>Termitoidae</taxon>
        <taxon>Kalotermitidae</taxon>
        <taxon>Cryptotermitinae</taxon>
        <taxon>Cryptotermes</taxon>
    </lineage>
</organism>
<dbReference type="PANTHER" id="PTHR13135:SF0">
    <property type="entry name" value="PHOSPHORYLATED ADAPTER RNA EXPORT PROTEIN"/>
    <property type="match status" value="1"/>
</dbReference>
<accession>A0A2J7QK83</accession>
<feature type="compositionally biased region" description="Basic and acidic residues" evidence="11">
    <location>
        <begin position="68"/>
        <end position="77"/>
    </location>
</feature>
<evidence type="ECO:0000256" key="2">
    <source>
        <dbReference type="ARBA" id="ARBA00004496"/>
    </source>
</evidence>
<dbReference type="AlphaFoldDB" id="A0A2J7QK83"/>
<dbReference type="Proteomes" id="UP000235965">
    <property type="component" value="Unassembled WGS sequence"/>
</dbReference>
<dbReference type="GO" id="GO:0005634">
    <property type="term" value="C:nucleus"/>
    <property type="evidence" value="ECO:0007669"/>
    <property type="project" value="UniProtKB-SubCell"/>
</dbReference>
<keyword evidence="8" id="KW-0653">Protein transport</keyword>
<comment type="subcellular location">
    <subcellularLocation>
        <location evidence="2">Cytoplasm</location>
    </subcellularLocation>
    <subcellularLocation>
        <location evidence="1">Nucleus</location>
    </subcellularLocation>
</comment>
<feature type="compositionally biased region" description="Acidic residues" evidence="11">
    <location>
        <begin position="1"/>
        <end position="11"/>
    </location>
</feature>
<evidence type="ECO:0000256" key="6">
    <source>
        <dbReference type="ARBA" id="ARBA00022490"/>
    </source>
</evidence>
<feature type="compositionally biased region" description="Acidic residues" evidence="11">
    <location>
        <begin position="36"/>
        <end position="49"/>
    </location>
</feature>
<dbReference type="EMBL" id="NEVH01013275">
    <property type="protein sequence ID" value="PNF28993.1"/>
    <property type="molecule type" value="Genomic_DNA"/>
</dbReference>
<evidence type="ECO:0000256" key="11">
    <source>
        <dbReference type="SAM" id="MobiDB-lite"/>
    </source>
</evidence>
<dbReference type="InterPro" id="IPR019385">
    <property type="entry name" value="PHAX_RNA-binding_domain"/>
</dbReference>
<comment type="similarity">
    <text evidence="3">Belongs to the PHAX family.</text>
</comment>
<evidence type="ECO:0000256" key="4">
    <source>
        <dbReference type="ARBA" id="ARBA00016856"/>
    </source>
</evidence>
<feature type="region of interest" description="Disordered" evidence="11">
    <location>
        <begin position="325"/>
        <end position="356"/>
    </location>
</feature>
<keyword evidence="6" id="KW-0963">Cytoplasm</keyword>
<evidence type="ECO:0000313" key="14">
    <source>
        <dbReference type="Proteomes" id="UP000235965"/>
    </source>
</evidence>
<dbReference type="GO" id="GO:0006408">
    <property type="term" value="P:snRNA export from nucleus"/>
    <property type="evidence" value="ECO:0007669"/>
    <property type="project" value="InterPro"/>
</dbReference>
<evidence type="ECO:0000313" key="13">
    <source>
        <dbReference type="EMBL" id="PNF28993.1"/>
    </source>
</evidence>
<proteinExistence type="inferred from homology"/>
<evidence type="ECO:0000256" key="7">
    <source>
        <dbReference type="ARBA" id="ARBA00022884"/>
    </source>
</evidence>
<gene>
    <name evidence="13" type="ORF">B7P43_G14924</name>
</gene>
<evidence type="ECO:0000256" key="9">
    <source>
        <dbReference type="ARBA" id="ARBA00023242"/>
    </source>
</evidence>
<dbReference type="FunFam" id="1.10.10.1440:FF:000001">
    <property type="entry name" value="phosphorylated adapter RNA export protein-like"/>
    <property type="match status" value="1"/>
</dbReference>
<protein>
    <recommendedName>
        <fullName evidence="4">Phosphorylated adapter RNA export protein</fullName>
    </recommendedName>
    <alternativeName>
        <fullName evidence="10">RNA U small nuclear RNA export adapter protein</fullName>
    </alternativeName>
</protein>
<dbReference type="OrthoDB" id="20573at2759"/>
<name>A0A2J7QK83_9NEOP</name>
<evidence type="ECO:0000256" key="10">
    <source>
        <dbReference type="ARBA" id="ARBA00030834"/>
    </source>
</evidence>
<keyword evidence="14" id="KW-1185">Reference proteome</keyword>
<evidence type="ECO:0000256" key="3">
    <source>
        <dbReference type="ARBA" id="ARBA00006094"/>
    </source>
</evidence>
<dbReference type="STRING" id="105785.A0A2J7QK83"/>
<evidence type="ECO:0000256" key="5">
    <source>
        <dbReference type="ARBA" id="ARBA00022448"/>
    </source>
</evidence>
<sequence length="384" mass="43229">MDEESVEEGEIVDYNPIPRPTAYGAGVMSMKYSDNSGDENDSVDSDSGNDSDSPGFSAKKPKIRKKSGPTEKRTHEATKQNKYNIWCSDLQETSLTEDLVNCDVRQNMLDRSRDVESYDYSLAYAMDDQHDAGNFSNKSGAFPQGTKRRYGDRGNVKLRLGKRRSNSNELDYRGSPRTIFDLNVTLENTDEEVASDIANKLCEEKDDLILKVVEVLGKQKAMDIFKETRKVEENGGMMILNNSRRRTPGGVFLLLVKQDDDVQQEKLNLIFTDDRRKRQALKKHSLLQLKKAKADELRRSLSADGMLGERGLPTLLTRTELQIQQQHKHCETDGVTNPPPSPATDGRENSSDGVPELSEQLGSRQLTVYNDADFLDVTTDMDVF</sequence>
<evidence type="ECO:0000256" key="8">
    <source>
        <dbReference type="ARBA" id="ARBA00022927"/>
    </source>
</evidence>
<comment type="caution">
    <text evidence="13">The sequence shown here is derived from an EMBL/GenBank/DDBJ whole genome shotgun (WGS) entry which is preliminary data.</text>
</comment>
<dbReference type="InterPro" id="IPR039047">
    <property type="entry name" value="PHAX"/>
</dbReference>
<dbReference type="InParanoid" id="A0A2J7QK83"/>
<evidence type="ECO:0000256" key="1">
    <source>
        <dbReference type="ARBA" id="ARBA00004123"/>
    </source>
</evidence>
<dbReference type="InterPro" id="IPR038092">
    <property type="entry name" value="PHAX_RNA-binding_sf"/>
</dbReference>
<dbReference type="GO" id="GO:0003723">
    <property type="term" value="F:RNA binding"/>
    <property type="evidence" value="ECO:0007669"/>
    <property type="project" value="UniProtKB-KW"/>
</dbReference>
<keyword evidence="7" id="KW-0694">RNA-binding</keyword>
<feature type="region of interest" description="Disordered" evidence="11">
    <location>
        <begin position="1"/>
        <end position="77"/>
    </location>
</feature>
<dbReference type="GO" id="GO:0005737">
    <property type="term" value="C:cytoplasm"/>
    <property type="evidence" value="ECO:0007669"/>
    <property type="project" value="UniProtKB-SubCell"/>
</dbReference>
<keyword evidence="9" id="KW-0539">Nucleus</keyword>
<dbReference type="Pfam" id="PF10258">
    <property type="entry name" value="PHAX_RNA-bd"/>
    <property type="match status" value="1"/>
</dbReference>